<dbReference type="EMBL" id="JAATJJ010000001">
    <property type="protein sequence ID" value="NJB70754.1"/>
    <property type="molecule type" value="Genomic_DNA"/>
</dbReference>
<sequence length="131" mass="14320">MKKTILTVTAAFMLAATGICAESKEDVTNVTENLTSLTSVDINSFCKAIMKGDIDTVRKLIDLGEDVNQKSLGKTPAIFAARYNRAEILQLLIENGANLKTKCDKGYTVKKYAEMSNANEVLALLETVKKK</sequence>
<dbReference type="Pfam" id="PF12796">
    <property type="entry name" value="Ank_2"/>
    <property type="match status" value="1"/>
</dbReference>
<protein>
    <submittedName>
        <fullName evidence="5">Ankyrin repeat protein</fullName>
    </submittedName>
</protein>
<keyword evidence="2 3" id="KW-0040">ANK repeat</keyword>
<evidence type="ECO:0000313" key="5">
    <source>
        <dbReference type="EMBL" id="NJB70754.1"/>
    </source>
</evidence>
<dbReference type="PANTHER" id="PTHR24180:SF45">
    <property type="entry name" value="POLY [ADP-RIBOSE] POLYMERASE TANKYRASE"/>
    <property type="match status" value="1"/>
</dbReference>
<accession>A0A846R059</accession>
<dbReference type="Proteomes" id="UP000590442">
    <property type="component" value="Unassembled WGS sequence"/>
</dbReference>
<evidence type="ECO:0000256" key="3">
    <source>
        <dbReference type="PROSITE-ProRule" id="PRU00023"/>
    </source>
</evidence>
<dbReference type="SMART" id="SM00248">
    <property type="entry name" value="ANK"/>
    <property type="match status" value="2"/>
</dbReference>
<feature type="chain" id="PRO_5032516478" evidence="4">
    <location>
        <begin position="22"/>
        <end position="131"/>
    </location>
</feature>
<comment type="caution">
    <text evidence="5">The sequence shown here is derived from an EMBL/GenBank/DDBJ whole genome shotgun (WGS) entry which is preliminary data.</text>
</comment>
<keyword evidence="6" id="KW-1185">Reference proteome</keyword>
<keyword evidence="1" id="KW-0677">Repeat</keyword>
<evidence type="ECO:0000256" key="2">
    <source>
        <dbReference type="ARBA" id="ARBA00023043"/>
    </source>
</evidence>
<dbReference type="PROSITE" id="PS50297">
    <property type="entry name" value="ANK_REP_REGION"/>
    <property type="match status" value="1"/>
</dbReference>
<dbReference type="AlphaFoldDB" id="A0A846R059"/>
<dbReference type="Gene3D" id="1.25.40.20">
    <property type="entry name" value="Ankyrin repeat-containing domain"/>
    <property type="match status" value="1"/>
</dbReference>
<organism evidence="5 6">
    <name type="scientific">Saonia flava</name>
    <dbReference type="NCBI Taxonomy" id="523696"/>
    <lineage>
        <taxon>Bacteria</taxon>
        <taxon>Pseudomonadati</taxon>
        <taxon>Bacteroidota</taxon>
        <taxon>Flavobacteriia</taxon>
        <taxon>Flavobacteriales</taxon>
        <taxon>Flavobacteriaceae</taxon>
        <taxon>Saonia</taxon>
    </lineage>
</organism>
<dbReference type="InterPro" id="IPR002110">
    <property type="entry name" value="Ankyrin_rpt"/>
</dbReference>
<name>A0A846R059_9FLAO</name>
<feature type="repeat" description="ANK" evidence="3">
    <location>
        <begin position="72"/>
        <end position="104"/>
    </location>
</feature>
<dbReference type="PROSITE" id="PS50088">
    <property type="entry name" value="ANK_REPEAT"/>
    <property type="match status" value="1"/>
</dbReference>
<dbReference type="SUPFAM" id="SSF48403">
    <property type="entry name" value="Ankyrin repeat"/>
    <property type="match status" value="1"/>
</dbReference>
<dbReference type="InterPro" id="IPR051637">
    <property type="entry name" value="Ank_repeat_dom-contain_49"/>
</dbReference>
<dbReference type="RefSeq" id="WP_167961891.1">
    <property type="nucleotide sequence ID" value="NZ_JAATJJ010000001.1"/>
</dbReference>
<evidence type="ECO:0000313" key="6">
    <source>
        <dbReference type="Proteomes" id="UP000590442"/>
    </source>
</evidence>
<feature type="signal peptide" evidence="4">
    <location>
        <begin position="1"/>
        <end position="21"/>
    </location>
</feature>
<gene>
    <name evidence="5" type="ORF">GGR42_001216</name>
</gene>
<evidence type="ECO:0000256" key="4">
    <source>
        <dbReference type="SAM" id="SignalP"/>
    </source>
</evidence>
<proteinExistence type="predicted"/>
<keyword evidence="4" id="KW-0732">Signal</keyword>
<evidence type="ECO:0000256" key="1">
    <source>
        <dbReference type="ARBA" id="ARBA00022737"/>
    </source>
</evidence>
<dbReference type="PANTHER" id="PTHR24180">
    <property type="entry name" value="CYCLIN-DEPENDENT KINASE INHIBITOR 2C-RELATED"/>
    <property type="match status" value="1"/>
</dbReference>
<dbReference type="InterPro" id="IPR036770">
    <property type="entry name" value="Ankyrin_rpt-contain_sf"/>
</dbReference>
<reference evidence="5 6" key="1">
    <citation type="submission" date="2020-03" db="EMBL/GenBank/DDBJ databases">
        <title>Genomic Encyclopedia of Type Strains, Phase IV (KMG-IV): sequencing the most valuable type-strain genomes for metagenomic binning, comparative biology and taxonomic classification.</title>
        <authorList>
            <person name="Goeker M."/>
        </authorList>
    </citation>
    <scope>NUCLEOTIDE SEQUENCE [LARGE SCALE GENOMIC DNA]</scope>
    <source>
        <strain evidence="5 6">DSM 29762</strain>
    </source>
</reference>